<protein>
    <recommendedName>
        <fullName evidence="1">Cobalamin-independent methionine synthase MetE C-terminal/archaeal domain-containing protein</fullName>
    </recommendedName>
</protein>
<name>A0A381SD56_9ZZZZ</name>
<dbReference type="InterPro" id="IPR038071">
    <property type="entry name" value="UROD/MetE-like_sf"/>
</dbReference>
<dbReference type="SUPFAM" id="SSF51726">
    <property type="entry name" value="UROD/MetE-like"/>
    <property type="match status" value="1"/>
</dbReference>
<gene>
    <name evidence="2" type="ORF">METZ01_LOCUS54102</name>
</gene>
<evidence type="ECO:0000259" key="1">
    <source>
        <dbReference type="Pfam" id="PF01717"/>
    </source>
</evidence>
<dbReference type="Pfam" id="PF01717">
    <property type="entry name" value="Meth_synt_2"/>
    <property type="match status" value="1"/>
</dbReference>
<dbReference type="InterPro" id="IPR002629">
    <property type="entry name" value="Met_Synth_C/arc"/>
</dbReference>
<sequence>MQSSNDRFLTTHSGSLPRKDSLVELQVALSRGERVDDAELQDAVLSSTETVIKNQIHAGIDIGNNGEQPRESFFTYVQHRMTGFGGASNRPPFQDMLRYPSWMELKLPGYLSGVNLTAAPQAVSEVIYANEEPLQLELKQFASLLDRQGSPFTETFMTAPSPGIVATAMEDTFYGDMQLYVDALAGALKTEYDAIHRAGHILQLDCPDLAMERHTYFGERSEHEFIEFVDMVIDSIGKVLADVPKEFVRMHVCWGNYNGPHDVDVPLKSILPSLINANVGALMLSMANPRHAHEYRLLTSQNIPDDMVIIAGVIDTTTNYVEHPEVVAERIELVATALGDPQRVIAGTDCGFDTAAGLRDVAEDVVWAKLRSLVEGAEIASKRLF</sequence>
<feature type="domain" description="Cobalamin-independent methionine synthase MetE C-terminal/archaeal" evidence="1">
    <location>
        <begin position="8"/>
        <end position="356"/>
    </location>
</feature>
<dbReference type="EMBL" id="UINC01002884">
    <property type="protein sequence ID" value="SVA01248.1"/>
    <property type="molecule type" value="Genomic_DNA"/>
</dbReference>
<dbReference type="AlphaFoldDB" id="A0A381SD56"/>
<dbReference type="PANTHER" id="PTHR43844:SF2">
    <property type="entry name" value="SYNTHASE, VITAMIN-B12 INDEPENDENT, PUTATIVE (AFU_ORTHOLOGUE AFUA_3G12060)-RELATED"/>
    <property type="match status" value="1"/>
</dbReference>
<accession>A0A381SD56</accession>
<organism evidence="2">
    <name type="scientific">marine metagenome</name>
    <dbReference type="NCBI Taxonomy" id="408172"/>
    <lineage>
        <taxon>unclassified sequences</taxon>
        <taxon>metagenomes</taxon>
        <taxon>ecological metagenomes</taxon>
    </lineage>
</organism>
<proteinExistence type="predicted"/>
<dbReference type="Gene3D" id="3.20.20.210">
    <property type="match status" value="1"/>
</dbReference>
<dbReference type="PANTHER" id="PTHR43844">
    <property type="entry name" value="METHIONINE SYNTHASE"/>
    <property type="match status" value="1"/>
</dbReference>
<reference evidence="2" key="1">
    <citation type="submission" date="2018-05" db="EMBL/GenBank/DDBJ databases">
        <authorList>
            <person name="Lanie J.A."/>
            <person name="Ng W.-L."/>
            <person name="Kazmierczak K.M."/>
            <person name="Andrzejewski T.M."/>
            <person name="Davidsen T.M."/>
            <person name="Wayne K.J."/>
            <person name="Tettelin H."/>
            <person name="Glass J.I."/>
            <person name="Rusch D."/>
            <person name="Podicherti R."/>
            <person name="Tsui H.-C.T."/>
            <person name="Winkler M.E."/>
        </authorList>
    </citation>
    <scope>NUCLEOTIDE SEQUENCE</scope>
</reference>
<dbReference type="GO" id="GO:0008270">
    <property type="term" value="F:zinc ion binding"/>
    <property type="evidence" value="ECO:0007669"/>
    <property type="project" value="InterPro"/>
</dbReference>
<evidence type="ECO:0000313" key="2">
    <source>
        <dbReference type="EMBL" id="SVA01248.1"/>
    </source>
</evidence>
<dbReference type="GO" id="GO:0003871">
    <property type="term" value="F:5-methyltetrahydropteroyltriglutamate-homocysteine S-methyltransferase activity"/>
    <property type="evidence" value="ECO:0007669"/>
    <property type="project" value="InterPro"/>
</dbReference>
<dbReference type="GO" id="GO:0009086">
    <property type="term" value="P:methionine biosynthetic process"/>
    <property type="evidence" value="ECO:0007669"/>
    <property type="project" value="InterPro"/>
</dbReference>